<protein>
    <recommendedName>
        <fullName evidence="4">WD40 repeat-containing protein</fullName>
    </recommendedName>
</protein>
<evidence type="ECO:0000313" key="3">
    <source>
        <dbReference type="Proteomes" id="UP000051952"/>
    </source>
</evidence>
<gene>
    <name evidence="2" type="ORF">BSAL_01695</name>
</gene>
<organism evidence="2 3">
    <name type="scientific">Bodo saltans</name>
    <name type="common">Flagellated protozoan</name>
    <dbReference type="NCBI Taxonomy" id="75058"/>
    <lineage>
        <taxon>Eukaryota</taxon>
        <taxon>Discoba</taxon>
        <taxon>Euglenozoa</taxon>
        <taxon>Kinetoplastea</taxon>
        <taxon>Metakinetoplastina</taxon>
        <taxon>Eubodonida</taxon>
        <taxon>Bodonidae</taxon>
        <taxon>Bodo</taxon>
    </lineage>
</organism>
<evidence type="ECO:0008006" key="4">
    <source>
        <dbReference type="Google" id="ProtNLM"/>
    </source>
</evidence>
<feature type="region of interest" description="Disordered" evidence="1">
    <location>
        <begin position="459"/>
        <end position="484"/>
    </location>
</feature>
<dbReference type="EMBL" id="CYKH01001631">
    <property type="protein sequence ID" value="CUG88325.1"/>
    <property type="molecule type" value="Genomic_DNA"/>
</dbReference>
<dbReference type="AlphaFoldDB" id="A0A0S4JIT2"/>
<feature type="compositionally biased region" description="Basic and acidic residues" evidence="1">
    <location>
        <begin position="459"/>
        <end position="469"/>
    </location>
</feature>
<name>A0A0S4JIT2_BODSA</name>
<feature type="region of interest" description="Disordered" evidence="1">
    <location>
        <begin position="38"/>
        <end position="60"/>
    </location>
</feature>
<dbReference type="VEuPathDB" id="TriTrypDB:BSAL_01695"/>
<reference evidence="3" key="1">
    <citation type="submission" date="2015-09" db="EMBL/GenBank/DDBJ databases">
        <authorList>
            <consortium name="Pathogen Informatics"/>
        </authorList>
    </citation>
    <scope>NUCLEOTIDE SEQUENCE [LARGE SCALE GENOMIC DNA]</scope>
    <source>
        <strain evidence="3">Lake Konstanz</strain>
    </source>
</reference>
<accession>A0A0S4JIT2</accession>
<feature type="compositionally biased region" description="Polar residues" evidence="1">
    <location>
        <begin position="471"/>
        <end position="484"/>
    </location>
</feature>
<dbReference type="Proteomes" id="UP000051952">
    <property type="component" value="Unassembled WGS sequence"/>
</dbReference>
<feature type="compositionally biased region" description="Polar residues" evidence="1">
    <location>
        <begin position="38"/>
        <end position="50"/>
    </location>
</feature>
<proteinExistence type="predicted"/>
<evidence type="ECO:0000313" key="2">
    <source>
        <dbReference type="EMBL" id="CUG88325.1"/>
    </source>
</evidence>
<evidence type="ECO:0000256" key="1">
    <source>
        <dbReference type="SAM" id="MobiDB-lite"/>
    </source>
</evidence>
<keyword evidence="3" id="KW-1185">Reference proteome</keyword>
<sequence>MSHSHERMQNRNDTFFAISRSYPLYRRPNLGPPVSLNELSHFQAPPSSQLEHLRRSNHHRNERTPLRIIHRCTIPLDHHQNQHHYGATFESVDVDSHYDVRGLLSAVTIPRDLDGVLSAMVFAVSGDSCDGFALSGLETLSTSTAGRRSASAGDPQLKLTNFSRSLTLGNTRPTLVACQETWTTTTSLLTTSLPAMSSRRLFVCVPHKVQSIVEFDLERLSNYGGDSLEAIDFPLRSLPFFEEGFESMLEGSFFRCTRPPKDLAATMCVNPFSATDQIVATGALGGHVQLFDSRVTLSEPVSRVDEIFGGSSASLRSLRFSDNGVTALCGGGGGREAFPLHRNASSVATHDDTLGCVSLIDLRKVCKAATSSSRTTRSKRQRDGCVAGSNSAVVAQSVPVTLHPASTILEGVAAASHRGAADFISHIELNPAVPGTFVLVSSCGATTITSVHEVWKRAQSGDRQMDKLGRTPTTAASHGTSDPSEANIVSSCFTGCDQPRPALVRGYPFRGRPLVTLSDDCNYLGPVVGVSFPQDKETIRTDYYRGETFVHSTFSDYLFANNEATPFFIPVSFPTLQKSSFAQMYRKKCYPIENTAEITIDGCEVDYEKQKNALALCSYDQRGGEMKCWHATI</sequence>